<proteinExistence type="predicted"/>
<sequence>ATEEEWKKYSEDGYFWSYRGKFSGSGKVLWHPTPLVGVPTPRSMKHNQTGYSEERTYGWLAMRQPPWVHRKPSWMPKKPQILNGRLLPMDDQVNIDVTEKVVKGQAFSILWDARWLLEFSE</sequence>
<protein>
    <submittedName>
        <fullName evidence="1">6334_t:CDS:1</fullName>
    </submittedName>
</protein>
<accession>A0ACA9R8C5</accession>
<feature type="non-terminal residue" evidence="1">
    <location>
        <position position="1"/>
    </location>
</feature>
<dbReference type="Proteomes" id="UP000789525">
    <property type="component" value="Unassembled WGS sequence"/>
</dbReference>
<reference evidence="1" key="1">
    <citation type="submission" date="2021-06" db="EMBL/GenBank/DDBJ databases">
        <authorList>
            <person name="Kallberg Y."/>
            <person name="Tangrot J."/>
            <person name="Rosling A."/>
        </authorList>
    </citation>
    <scope>NUCLEOTIDE SEQUENCE</scope>
    <source>
        <strain evidence="1">CL356</strain>
    </source>
</reference>
<gene>
    <name evidence="1" type="ORF">ACOLOM_LOCUS14326</name>
</gene>
<organism evidence="1 2">
    <name type="scientific">Acaulospora colombiana</name>
    <dbReference type="NCBI Taxonomy" id="27376"/>
    <lineage>
        <taxon>Eukaryota</taxon>
        <taxon>Fungi</taxon>
        <taxon>Fungi incertae sedis</taxon>
        <taxon>Mucoromycota</taxon>
        <taxon>Glomeromycotina</taxon>
        <taxon>Glomeromycetes</taxon>
        <taxon>Diversisporales</taxon>
        <taxon>Acaulosporaceae</taxon>
        <taxon>Acaulospora</taxon>
    </lineage>
</organism>
<comment type="caution">
    <text evidence="1">The sequence shown here is derived from an EMBL/GenBank/DDBJ whole genome shotgun (WGS) entry which is preliminary data.</text>
</comment>
<keyword evidence="2" id="KW-1185">Reference proteome</keyword>
<dbReference type="EMBL" id="CAJVPT010071934">
    <property type="protein sequence ID" value="CAG8781179.1"/>
    <property type="molecule type" value="Genomic_DNA"/>
</dbReference>
<feature type="non-terminal residue" evidence="1">
    <location>
        <position position="121"/>
    </location>
</feature>
<evidence type="ECO:0000313" key="1">
    <source>
        <dbReference type="EMBL" id="CAG8781179.1"/>
    </source>
</evidence>
<name>A0ACA9R8C5_9GLOM</name>
<evidence type="ECO:0000313" key="2">
    <source>
        <dbReference type="Proteomes" id="UP000789525"/>
    </source>
</evidence>